<feature type="domain" description="Reverse transcriptase" evidence="2">
    <location>
        <begin position="365"/>
        <end position="615"/>
    </location>
</feature>
<dbReference type="PANTHER" id="PTHR21301">
    <property type="entry name" value="REVERSE TRANSCRIPTASE"/>
    <property type="match status" value="1"/>
</dbReference>
<dbReference type="InterPro" id="IPR020186">
    <property type="entry name" value="Meiosis-expressed_gene_1"/>
</dbReference>
<dbReference type="Pfam" id="PF15163">
    <property type="entry name" value="Meiosis_expr"/>
    <property type="match status" value="1"/>
</dbReference>
<dbReference type="EMBL" id="CAUEEQ010072383">
    <property type="protein sequence ID" value="CAJ0966148.1"/>
    <property type="molecule type" value="Genomic_DNA"/>
</dbReference>
<evidence type="ECO:0000313" key="4">
    <source>
        <dbReference type="Proteomes" id="UP001176940"/>
    </source>
</evidence>
<name>A0ABN9ML93_9NEOB</name>
<comment type="caution">
    <text evidence="3">The sequence shown here is derived from an EMBL/GenBank/DDBJ whole genome shotgun (WGS) entry which is preliminary data.</text>
</comment>
<proteinExistence type="predicted"/>
<sequence>MSDAESGTIGSEVTPRSMTRAKKWSDEIENLYRFQTAGYRDEVEYRHIKQVDTVTTATGVDISSSDIDSSDLDSAPRGTVSRQFSRQKSRGRRGGRRWQNYGSDRGYQPSTSSSSSFLEDRGGGAFVPSTKPESHQPPKVVTQFEQDDNQIINLSSYSLTMSEKQVLKKGLTFVPTMRFDPFTWIKDLNLFTRKLRWRNFFHKNDLQKCQQLGISAEDLSNFEILTELSEEGSRVAGEGPFSDLKPTSSRMPPSCDFGSIDVFQKLVTEEINNIIPSLDSTHPNLTYSERKSLNDLRNNTSLVIKPSDKGGNTVIMDHENYTKMCMSILSDVSSYEILKGDPTADYTAELSRMLTRAFESKLISKSEFGFLLPRFPMVSTFYALPKIHKGYSPLKGRPIVSGVDVLSQNSSIYLDRLLRPFVTALPSYIRDTSDLLTKLEGVVVEPDTIIASIDVEALYSSIRHRDGLRAIEYYISSRGVHCGRHNIFLLELLNFVLQRNYFLFGGKYYHQLRGTAMGSPCAPTYANLLLGWWEDTLIFKDEDETWSPRIIFWGRFIDDILVLWRGDACSFSDFVAYLNTTIEGLFFTFEIGGQSINFLDVNICRQMDGSLSTTIFRKPTATNSLLRWESHHPPPLKRGIPKGQFLRLRRNCSSLNDFERKSLELKDRFRARGYPHDVIDSAYHIARRSNRTSLLVPKIKTEGSTITRLIGTFDDQSRRIYEVFKRHWQILKSDPVIGKFVSPHPSITYRRERLYAHAQFRSAICVWAAYGRSSIFLWPGSHHVALCIMGVLAASFPAYLPTLPVCSLLMYKKADLVSGACRYSTYILCVSAYP</sequence>
<gene>
    <name evidence="3" type="ORF">RIMI_LOCUS20998644</name>
</gene>
<feature type="region of interest" description="Disordered" evidence="1">
    <location>
        <begin position="1"/>
        <end position="22"/>
    </location>
</feature>
<feature type="region of interest" description="Disordered" evidence="1">
    <location>
        <begin position="61"/>
        <end position="138"/>
    </location>
</feature>
<evidence type="ECO:0000259" key="2">
    <source>
        <dbReference type="PROSITE" id="PS50878"/>
    </source>
</evidence>
<protein>
    <recommendedName>
        <fullName evidence="2">Reverse transcriptase domain-containing protein</fullName>
    </recommendedName>
</protein>
<accession>A0ABN9ML93</accession>
<evidence type="ECO:0000256" key="1">
    <source>
        <dbReference type="SAM" id="MobiDB-lite"/>
    </source>
</evidence>
<feature type="compositionally biased region" description="Polar residues" evidence="1">
    <location>
        <begin position="8"/>
        <end position="17"/>
    </location>
</feature>
<dbReference type="Proteomes" id="UP001176940">
    <property type="component" value="Unassembled WGS sequence"/>
</dbReference>
<dbReference type="PROSITE" id="PS50878">
    <property type="entry name" value="RT_POL"/>
    <property type="match status" value="1"/>
</dbReference>
<evidence type="ECO:0000313" key="3">
    <source>
        <dbReference type="EMBL" id="CAJ0966148.1"/>
    </source>
</evidence>
<organism evidence="3 4">
    <name type="scientific">Ranitomeya imitator</name>
    <name type="common">mimic poison frog</name>
    <dbReference type="NCBI Taxonomy" id="111125"/>
    <lineage>
        <taxon>Eukaryota</taxon>
        <taxon>Metazoa</taxon>
        <taxon>Chordata</taxon>
        <taxon>Craniata</taxon>
        <taxon>Vertebrata</taxon>
        <taxon>Euteleostomi</taxon>
        <taxon>Amphibia</taxon>
        <taxon>Batrachia</taxon>
        <taxon>Anura</taxon>
        <taxon>Neobatrachia</taxon>
        <taxon>Hyloidea</taxon>
        <taxon>Dendrobatidae</taxon>
        <taxon>Dendrobatinae</taxon>
        <taxon>Ranitomeya</taxon>
    </lineage>
</organism>
<feature type="compositionally biased region" description="Polar residues" evidence="1">
    <location>
        <begin position="108"/>
        <end position="117"/>
    </location>
</feature>
<feature type="compositionally biased region" description="Basic residues" evidence="1">
    <location>
        <begin position="85"/>
        <end position="96"/>
    </location>
</feature>
<keyword evidence="4" id="KW-1185">Reference proteome</keyword>
<dbReference type="InterPro" id="IPR000477">
    <property type="entry name" value="RT_dom"/>
</dbReference>
<dbReference type="Pfam" id="PF26215">
    <property type="entry name" value="HTH_animal"/>
    <property type="match status" value="1"/>
</dbReference>
<dbReference type="PANTHER" id="PTHR21301:SF13">
    <property type="match status" value="1"/>
</dbReference>
<dbReference type="InterPro" id="IPR058912">
    <property type="entry name" value="HTH_animal"/>
</dbReference>
<reference evidence="3" key="1">
    <citation type="submission" date="2023-07" db="EMBL/GenBank/DDBJ databases">
        <authorList>
            <person name="Stuckert A."/>
        </authorList>
    </citation>
    <scope>NUCLEOTIDE SEQUENCE</scope>
</reference>